<keyword evidence="2" id="KW-1185">Reference proteome</keyword>
<dbReference type="AlphaFoldDB" id="A0A7W3QJZ5"/>
<dbReference type="Proteomes" id="UP000572680">
    <property type="component" value="Unassembled WGS sequence"/>
</dbReference>
<dbReference type="CDD" id="cd00377">
    <property type="entry name" value="ICL_PEPM"/>
    <property type="match status" value="1"/>
</dbReference>
<proteinExistence type="predicted"/>
<dbReference type="PANTHER" id="PTHR42905">
    <property type="entry name" value="PHOSPHOENOLPYRUVATE CARBOXYLASE"/>
    <property type="match status" value="1"/>
</dbReference>
<dbReference type="PANTHER" id="PTHR42905:SF16">
    <property type="entry name" value="CARBOXYPHOSPHONOENOLPYRUVATE PHOSPHONOMUTASE-LIKE PROTEIN (AFU_ORTHOLOGUE AFUA_5G07230)"/>
    <property type="match status" value="1"/>
</dbReference>
<accession>A0A7W3QJZ5</accession>
<evidence type="ECO:0000313" key="2">
    <source>
        <dbReference type="Proteomes" id="UP000572680"/>
    </source>
</evidence>
<comment type="caution">
    <text evidence="1">The sequence shown here is derived from an EMBL/GenBank/DDBJ whole genome shotgun (WGS) entry which is preliminary data.</text>
</comment>
<dbReference type="InterPro" id="IPR040442">
    <property type="entry name" value="Pyrv_kinase-like_dom_sf"/>
</dbReference>
<dbReference type="InterPro" id="IPR039556">
    <property type="entry name" value="ICL/PEPM"/>
</dbReference>
<dbReference type="InterPro" id="IPR015813">
    <property type="entry name" value="Pyrv/PenolPyrv_kinase-like_dom"/>
</dbReference>
<evidence type="ECO:0000313" key="1">
    <source>
        <dbReference type="EMBL" id="MBA8949842.1"/>
    </source>
</evidence>
<protein>
    <submittedName>
        <fullName evidence="1">2-methylisocitrate lyase-like PEP mutase family enzyme</fullName>
    </submittedName>
</protein>
<name>A0A7W3QJZ5_ACTNM</name>
<dbReference type="RefSeq" id="WP_312897798.1">
    <property type="nucleotide sequence ID" value="NZ_BAAALP010000096.1"/>
</dbReference>
<organism evidence="1 2">
    <name type="scientific">Actinomadura namibiensis</name>
    <dbReference type="NCBI Taxonomy" id="182080"/>
    <lineage>
        <taxon>Bacteria</taxon>
        <taxon>Bacillati</taxon>
        <taxon>Actinomycetota</taxon>
        <taxon>Actinomycetes</taxon>
        <taxon>Streptosporangiales</taxon>
        <taxon>Thermomonosporaceae</taxon>
        <taxon>Actinomadura</taxon>
    </lineage>
</organism>
<dbReference type="Gene3D" id="3.20.20.60">
    <property type="entry name" value="Phosphoenolpyruvate-binding domains"/>
    <property type="match status" value="1"/>
</dbReference>
<dbReference type="Pfam" id="PF13714">
    <property type="entry name" value="PEP_mutase"/>
    <property type="match status" value="1"/>
</dbReference>
<dbReference type="EMBL" id="JACJIA010000002">
    <property type="protein sequence ID" value="MBA8949842.1"/>
    <property type="molecule type" value="Genomic_DNA"/>
</dbReference>
<dbReference type="SUPFAM" id="SSF51621">
    <property type="entry name" value="Phosphoenolpyruvate/pyruvate domain"/>
    <property type="match status" value="1"/>
</dbReference>
<dbReference type="GO" id="GO:0016829">
    <property type="term" value="F:lyase activity"/>
    <property type="evidence" value="ECO:0007669"/>
    <property type="project" value="UniProtKB-KW"/>
</dbReference>
<reference evidence="1 2" key="1">
    <citation type="submission" date="2020-08" db="EMBL/GenBank/DDBJ databases">
        <title>Genomic Encyclopedia of Type Strains, Phase IV (KMG-IV): sequencing the most valuable type-strain genomes for metagenomic binning, comparative biology and taxonomic classification.</title>
        <authorList>
            <person name="Goeker M."/>
        </authorList>
    </citation>
    <scope>NUCLEOTIDE SEQUENCE [LARGE SCALE GENOMIC DNA]</scope>
    <source>
        <strain evidence="1 2">DSM 44197</strain>
    </source>
</reference>
<keyword evidence="1" id="KW-0456">Lyase</keyword>
<gene>
    <name evidence="1" type="ORF">HNR61_001455</name>
</gene>
<sequence length="243" mass="25011">MNEYATLRALHRPGDPLVLPNVWDAGSVKIVEEAGYPALATASASIAAMLGYPDHEGAPADEMFAAAARVIRAATVPVTVDAEAGYGLKPDGLAARLRGIGAAGCNIEDTDPATGLKDADAQAGYIAALRAADPDLVINARVDAFLAGLDDPVGEAVARGRRYLEAGADCVYPILAPFERVGELVAGIPGPVNIACFPGTTPRRLAELGVARISFGPQPYLHALETLRTFATRAAAGEDPAAG</sequence>